<keyword evidence="3 7" id="KW-0479">Metal-binding</keyword>
<dbReference type="RefSeq" id="WP_251804494.1">
    <property type="nucleotide sequence ID" value="NZ_JAMQOL010000082.1"/>
</dbReference>
<evidence type="ECO:0000256" key="5">
    <source>
        <dbReference type="ARBA" id="ARBA00023004"/>
    </source>
</evidence>
<evidence type="ECO:0000256" key="7">
    <source>
        <dbReference type="RuleBase" id="RU000461"/>
    </source>
</evidence>
<accession>A0ABT0YFB2</accession>
<dbReference type="InterPro" id="IPR001128">
    <property type="entry name" value="Cyt_P450"/>
</dbReference>
<dbReference type="SUPFAM" id="SSF48264">
    <property type="entry name" value="Cytochrome P450"/>
    <property type="match status" value="1"/>
</dbReference>
<keyword evidence="2 7" id="KW-0349">Heme</keyword>
<dbReference type="InterPro" id="IPR017972">
    <property type="entry name" value="Cyt_P450_CS"/>
</dbReference>
<dbReference type="Proteomes" id="UP001523216">
    <property type="component" value="Unassembled WGS sequence"/>
</dbReference>
<keyword evidence="6 7" id="KW-0503">Monooxygenase</keyword>
<reference evidence="9 10" key="1">
    <citation type="submission" date="2022-06" db="EMBL/GenBank/DDBJ databases">
        <title>Actinoplanes abujensis sp. nov., isolated from Nigerian arid soil.</title>
        <authorList>
            <person name="Ding P."/>
        </authorList>
    </citation>
    <scope>NUCLEOTIDE SEQUENCE [LARGE SCALE GENOMIC DNA]</scope>
    <source>
        <strain evidence="10">TRM88002</strain>
    </source>
</reference>
<evidence type="ECO:0000256" key="1">
    <source>
        <dbReference type="ARBA" id="ARBA00010617"/>
    </source>
</evidence>
<evidence type="ECO:0000256" key="4">
    <source>
        <dbReference type="ARBA" id="ARBA00023002"/>
    </source>
</evidence>
<dbReference type="InterPro" id="IPR002401">
    <property type="entry name" value="Cyt_P450_E_grp-I"/>
</dbReference>
<feature type="region of interest" description="Disordered" evidence="8">
    <location>
        <begin position="444"/>
        <end position="465"/>
    </location>
</feature>
<proteinExistence type="inferred from homology"/>
<feature type="region of interest" description="Disordered" evidence="8">
    <location>
        <begin position="1"/>
        <end position="22"/>
    </location>
</feature>
<evidence type="ECO:0000313" key="10">
    <source>
        <dbReference type="Proteomes" id="UP001523216"/>
    </source>
</evidence>
<sequence>MMQKPDDTRPRSPAAGPVSAPGGWPVVGHAPALLTRRLEFLSSLAAVGEVVRIRLGPVPAYVVTHPALVRRLLVPGDQHYDRGLLMEKSSTWFGDSLLTSYGESHRRQRRALRSAFTGEHLAAHVRRVRDETQKVVGSWTPGRAFALDEHMNDLALTSVARSLFSTGLTTEKLASIRHHMPVLFRGVLARTAMPNGWDRLPTPGNLRFRTSMRAMDALVNDVITARRAEHPDPEAPGDVLTSLLAVRDDNGAALSVRAVRDQVMTLLVAGSETTGAVLTWALYEIFRHPPIEDAVRRELDEVLGNRDLTLERLSSLTYLEKVISETVRRYPVPFIMRRTLRPVRLGEVDLPAHAEIVFSPYILHHDRRWFPQPRQFDPDRWSPDRSDPPAKDAYIPFGAGVHVCIGRRMALAAIATSLAVICSTQRLEPAADRPIREVATGTVHPDRMPMIPRPVSPTGVGRATR</sequence>
<dbReference type="PROSITE" id="PS00086">
    <property type="entry name" value="CYTOCHROME_P450"/>
    <property type="match status" value="1"/>
</dbReference>
<dbReference type="Gene3D" id="1.10.630.10">
    <property type="entry name" value="Cytochrome P450"/>
    <property type="match status" value="1"/>
</dbReference>
<evidence type="ECO:0000256" key="6">
    <source>
        <dbReference type="ARBA" id="ARBA00023033"/>
    </source>
</evidence>
<comment type="similarity">
    <text evidence="1 7">Belongs to the cytochrome P450 family.</text>
</comment>
<dbReference type="PANTHER" id="PTHR24291">
    <property type="entry name" value="CYTOCHROME P450 FAMILY 4"/>
    <property type="match status" value="1"/>
</dbReference>
<dbReference type="EMBL" id="JAMQOL010000082">
    <property type="protein sequence ID" value="MCM4084748.1"/>
    <property type="molecule type" value="Genomic_DNA"/>
</dbReference>
<comment type="caution">
    <text evidence="9">The sequence shown here is derived from an EMBL/GenBank/DDBJ whole genome shotgun (WGS) entry which is preliminary data.</text>
</comment>
<dbReference type="InterPro" id="IPR036396">
    <property type="entry name" value="Cyt_P450_sf"/>
</dbReference>
<dbReference type="Pfam" id="PF00067">
    <property type="entry name" value="p450"/>
    <property type="match status" value="1"/>
</dbReference>
<organism evidence="9 10">
    <name type="scientific">Paractinoplanes hotanensis</name>
    <dbReference type="NCBI Taxonomy" id="2906497"/>
    <lineage>
        <taxon>Bacteria</taxon>
        <taxon>Bacillati</taxon>
        <taxon>Actinomycetota</taxon>
        <taxon>Actinomycetes</taxon>
        <taxon>Micromonosporales</taxon>
        <taxon>Micromonosporaceae</taxon>
        <taxon>Paractinoplanes</taxon>
    </lineage>
</organism>
<name>A0ABT0YFB2_9ACTN</name>
<evidence type="ECO:0000313" key="9">
    <source>
        <dbReference type="EMBL" id="MCM4084748.1"/>
    </source>
</evidence>
<feature type="compositionally biased region" description="Basic and acidic residues" evidence="8">
    <location>
        <begin position="1"/>
        <end position="10"/>
    </location>
</feature>
<evidence type="ECO:0000256" key="3">
    <source>
        <dbReference type="ARBA" id="ARBA00022723"/>
    </source>
</evidence>
<keyword evidence="10" id="KW-1185">Reference proteome</keyword>
<evidence type="ECO:0000256" key="2">
    <source>
        <dbReference type="ARBA" id="ARBA00022617"/>
    </source>
</evidence>
<dbReference type="InterPro" id="IPR050196">
    <property type="entry name" value="Cytochrome_P450_Monoox"/>
</dbReference>
<keyword evidence="5 7" id="KW-0408">Iron</keyword>
<gene>
    <name evidence="9" type="ORF">LXN57_45195</name>
</gene>
<evidence type="ECO:0000256" key="8">
    <source>
        <dbReference type="SAM" id="MobiDB-lite"/>
    </source>
</evidence>
<dbReference type="PRINTS" id="PR00385">
    <property type="entry name" value="P450"/>
</dbReference>
<dbReference type="PRINTS" id="PR00463">
    <property type="entry name" value="EP450I"/>
</dbReference>
<keyword evidence="4 7" id="KW-0560">Oxidoreductase</keyword>
<protein>
    <submittedName>
        <fullName evidence="9">Cytochrome P450</fullName>
    </submittedName>
</protein>
<dbReference type="PANTHER" id="PTHR24291:SF50">
    <property type="entry name" value="BIFUNCTIONAL ALBAFLAVENONE MONOOXYGENASE_TERPENE SYNTHASE"/>
    <property type="match status" value="1"/>
</dbReference>